<name>A0ABR2JGZ6_9PEZI</name>
<reference evidence="2 3" key="1">
    <citation type="journal article" date="2024" name="IMA Fungus">
        <title>Apiospora arundinis, a panoply of carbohydrate-active enzymes and secondary metabolites.</title>
        <authorList>
            <person name="Sorensen T."/>
            <person name="Petersen C."/>
            <person name="Muurmann A.T."/>
            <person name="Christiansen J.V."/>
            <person name="Brundto M.L."/>
            <person name="Overgaard C.K."/>
            <person name="Boysen A.T."/>
            <person name="Wollenberg R.D."/>
            <person name="Larsen T.O."/>
            <person name="Sorensen J.L."/>
            <person name="Nielsen K.L."/>
            <person name="Sondergaard T.E."/>
        </authorList>
    </citation>
    <scope>NUCLEOTIDE SEQUENCE [LARGE SCALE GENOMIC DNA]</scope>
    <source>
        <strain evidence="2 3">AAU 773</strain>
    </source>
</reference>
<dbReference type="EMBL" id="JAPCWZ010000002">
    <property type="protein sequence ID" value="KAK8876873.1"/>
    <property type="molecule type" value="Genomic_DNA"/>
</dbReference>
<dbReference type="Proteomes" id="UP001390339">
    <property type="component" value="Unassembled WGS sequence"/>
</dbReference>
<gene>
    <name evidence="2" type="ORF">PGQ11_001819</name>
</gene>
<feature type="region of interest" description="Disordered" evidence="1">
    <location>
        <begin position="1"/>
        <end position="25"/>
    </location>
</feature>
<proteinExistence type="predicted"/>
<evidence type="ECO:0000313" key="2">
    <source>
        <dbReference type="EMBL" id="KAK8876873.1"/>
    </source>
</evidence>
<evidence type="ECO:0000256" key="1">
    <source>
        <dbReference type="SAM" id="MobiDB-lite"/>
    </source>
</evidence>
<organism evidence="2 3">
    <name type="scientific">Apiospora arundinis</name>
    <dbReference type="NCBI Taxonomy" id="335852"/>
    <lineage>
        <taxon>Eukaryota</taxon>
        <taxon>Fungi</taxon>
        <taxon>Dikarya</taxon>
        <taxon>Ascomycota</taxon>
        <taxon>Pezizomycotina</taxon>
        <taxon>Sordariomycetes</taxon>
        <taxon>Xylariomycetidae</taxon>
        <taxon>Amphisphaeriales</taxon>
        <taxon>Apiosporaceae</taxon>
        <taxon>Apiospora</taxon>
    </lineage>
</organism>
<evidence type="ECO:0000313" key="3">
    <source>
        <dbReference type="Proteomes" id="UP001390339"/>
    </source>
</evidence>
<sequence>MERLQFGDSGQHCDEPRPEPKVRSRPVRLPLSNVEKAQRQMPNLIETPSIGGKHCKVHLRWNSEHVGGILWGRFDQEEHVMPKTHGDRRFAAHLCFADSHKLLPAVACGANETQSFLIHQAQGVFGNQPSFRRNVSVYSGLSV</sequence>
<keyword evidence="3" id="KW-1185">Reference proteome</keyword>
<comment type="caution">
    <text evidence="2">The sequence shown here is derived from an EMBL/GenBank/DDBJ whole genome shotgun (WGS) entry which is preliminary data.</text>
</comment>
<accession>A0ABR2JGZ6</accession>
<feature type="compositionally biased region" description="Basic and acidic residues" evidence="1">
    <location>
        <begin position="1"/>
        <end position="22"/>
    </location>
</feature>
<protein>
    <submittedName>
        <fullName evidence="2">Uncharacterized protein</fullName>
    </submittedName>
</protein>